<dbReference type="Proteomes" id="UP001208570">
    <property type="component" value="Unassembled WGS sequence"/>
</dbReference>
<dbReference type="CDD" id="cd22823">
    <property type="entry name" value="Gal_Rha_Lectin"/>
    <property type="match status" value="2"/>
</dbReference>
<dbReference type="AlphaFoldDB" id="A0AAD9N516"/>
<proteinExistence type="predicted"/>
<reference evidence="7" key="1">
    <citation type="journal article" date="2023" name="Mol. Biol. Evol.">
        <title>Third-Generation Sequencing Reveals the Adaptive Role of the Epigenome in Three Deep-Sea Polychaetes.</title>
        <authorList>
            <person name="Perez M."/>
            <person name="Aroh O."/>
            <person name="Sun Y."/>
            <person name="Lan Y."/>
            <person name="Juniper S.K."/>
            <person name="Young C.R."/>
            <person name="Angers B."/>
            <person name="Qian P.Y."/>
        </authorList>
    </citation>
    <scope>NUCLEOTIDE SEQUENCE</scope>
    <source>
        <strain evidence="7">P08H-3</strain>
    </source>
</reference>
<keyword evidence="4" id="KW-0812">Transmembrane</keyword>
<feature type="compositionally biased region" description="Polar residues" evidence="3">
    <location>
        <begin position="582"/>
        <end position="591"/>
    </location>
</feature>
<gene>
    <name evidence="7" type="ORF">LSH36_200g02038</name>
</gene>
<feature type="region of interest" description="Disordered" evidence="3">
    <location>
        <begin position="574"/>
        <end position="612"/>
    </location>
</feature>
<evidence type="ECO:0000256" key="1">
    <source>
        <dbReference type="ARBA" id="ARBA00023157"/>
    </source>
</evidence>
<feature type="domain" description="CUB" evidence="6">
    <location>
        <begin position="297"/>
        <end position="411"/>
    </location>
</feature>
<keyword evidence="8" id="KW-1185">Reference proteome</keyword>
<name>A0AAD9N516_9ANNE</name>
<accession>A0AAD9N516</accession>
<keyword evidence="5" id="KW-0732">Signal</keyword>
<protein>
    <recommendedName>
        <fullName evidence="6">CUB domain-containing protein</fullName>
    </recommendedName>
</protein>
<comment type="caution">
    <text evidence="7">The sequence shown here is derived from an EMBL/GenBank/DDBJ whole genome shotgun (WGS) entry which is preliminary data.</text>
</comment>
<feature type="transmembrane region" description="Helical" evidence="4">
    <location>
        <begin position="475"/>
        <end position="503"/>
    </location>
</feature>
<feature type="transmembrane region" description="Helical" evidence="4">
    <location>
        <begin position="787"/>
        <end position="808"/>
    </location>
</feature>
<dbReference type="PROSITE" id="PS01180">
    <property type="entry name" value="CUB"/>
    <property type="match status" value="2"/>
</dbReference>
<evidence type="ECO:0000256" key="5">
    <source>
        <dbReference type="SAM" id="SignalP"/>
    </source>
</evidence>
<evidence type="ECO:0000256" key="2">
    <source>
        <dbReference type="PROSITE-ProRule" id="PRU00059"/>
    </source>
</evidence>
<dbReference type="Gene3D" id="2.60.120.740">
    <property type="match status" value="2"/>
</dbReference>
<dbReference type="PANTHER" id="PTHR46780">
    <property type="entry name" value="PROTEIN EVA-1"/>
    <property type="match status" value="1"/>
</dbReference>
<evidence type="ECO:0000256" key="4">
    <source>
        <dbReference type="SAM" id="Phobius"/>
    </source>
</evidence>
<evidence type="ECO:0000313" key="7">
    <source>
        <dbReference type="EMBL" id="KAK2157030.1"/>
    </source>
</evidence>
<feature type="chain" id="PRO_5042111043" description="CUB domain-containing protein" evidence="5">
    <location>
        <begin position="32"/>
        <end position="944"/>
    </location>
</feature>
<keyword evidence="4" id="KW-1133">Transmembrane helix</keyword>
<evidence type="ECO:0000259" key="6">
    <source>
        <dbReference type="PROSITE" id="PS01180"/>
    </source>
</evidence>
<dbReference type="EMBL" id="JAODUP010000200">
    <property type="protein sequence ID" value="KAK2157030.1"/>
    <property type="molecule type" value="Genomic_DNA"/>
</dbReference>
<evidence type="ECO:0000256" key="3">
    <source>
        <dbReference type="SAM" id="MobiDB-lite"/>
    </source>
</evidence>
<sequence>MDICRLLHRLMAMTMICLAMSCLVIINTANCITVDVCPGYEFSATCTSDALIVMELAELGRMEPGSHITDEIGCGSIRAPWIIQARHGETVEISLLDFKALDRARSLSVVTCSDIYGFVVEKTLNINQTICGQNTRESVIYRSKTNSVEIYIVKDSGSNFMIKYTGNGCSDPKPPPQAWYKRNGNEAVIGCEVSDKEWRLTCSGNRWHGKIGNCTISVTMDVCTGYEFSAKCQGNELIVMEEAMLGRMDPGKCLSDETGNFGCKNDVLFLTDRWCSGRKQCEFTSPNREIMDANTECSRDLAVYLRASYSCVENEIGCGSTRSPWIIRAKHGQTVELSLLDFKALDRARSHSLVTCSDIYGFVVEKTLNINQTICGQNTRESVIYRSKTNSVEIYIVKDSGSKFLIKYTANGCSDPKPPPQAWYKRNGNEAVIGCEASDKEWRLTCSGNRWHGKIGNCTTSGKMRSRFTNALFELSTIVIVAGIIGGTIVLAVAVIVCGVVYIQKYKDRKEKKYNESLNHENMTISRPPTSLAHSKHISSKMVEGQDDYLEPNTNTGSEKLQPNVDEPLIHIWETPLPDPTNPNRMPTSRECTVHRKPKEGQTLSRSNPTALRKDHIRTGTSYYSPNTGHKYYVVDREITMDVCIGYEFTAKCQGNELIVMEEAMLGRMDPGKCLPDETGNFGCKNDVLFLTDRWCSGRKQCEFTSPNREIMDANTECSRGLAVYLRASYSCVATNGCSDPKPPPQAWYKRNGNEAVIGCEASDKEWRLTCSGNRWHGKIGNCTTSAGIIGGTIVLAVAVIVCGVVYIQKYKDRKEKKYNESLNQENMMISQPPTSLAHSRHISSKMVEGQDDYLEPNSNTGSEKLQPNVDEPLIHIWETPLPDPTNPNRMPTSRECTIHRKPREGQTLSGSNPTALRKDHIRTGTSYYSPNTGHKYYVVDRET</sequence>
<organism evidence="7 8">
    <name type="scientific">Paralvinella palmiformis</name>
    <dbReference type="NCBI Taxonomy" id="53620"/>
    <lineage>
        <taxon>Eukaryota</taxon>
        <taxon>Metazoa</taxon>
        <taxon>Spiralia</taxon>
        <taxon>Lophotrochozoa</taxon>
        <taxon>Annelida</taxon>
        <taxon>Polychaeta</taxon>
        <taxon>Sedentaria</taxon>
        <taxon>Canalipalpata</taxon>
        <taxon>Terebellida</taxon>
        <taxon>Terebelliformia</taxon>
        <taxon>Alvinellidae</taxon>
        <taxon>Paralvinella</taxon>
    </lineage>
</organism>
<keyword evidence="4" id="KW-0472">Membrane</keyword>
<keyword evidence="1" id="KW-1015">Disulfide bond</keyword>
<feature type="signal peptide" evidence="5">
    <location>
        <begin position="1"/>
        <end position="31"/>
    </location>
</feature>
<dbReference type="PROSITE" id="PS51257">
    <property type="entry name" value="PROKAR_LIPOPROTEIN"/>
    <property type="match status" value="1"/>
</dbReference>
<comment type="caution">
    <text evidence="2">Lacks conserved residue(s) required for the propagation of feature annotation.</text>
</comment>
<dbReference type="InterPro" id="IPR000859">
    <property type="entry name" value="CUB_dom"/>
</dbReference>
<feature type="domain" description="CUB" evidence="6">
    <location>
        <begin position="37"/>
        <end position="167"/>
    </location>
</feature>
<dbReference type="InterPro" id="IPR043159">
    <property type="entry name" value="Lectin_gal-bd_sf"/>
</dbReference>
<evidence type="ECO:0000313" key="8">
    <source>
        <dbReference type="Proteomes" id="UP001208570"/>
    </source>
</evidence>